<evidence type="ECO:0000256" key="1">
    <source>
        <dbReference type="ARBA" id="ARBA00022737"/>
    </source>
</evidence>
<dbReference type="EMBL" id="OA885908">
    <property type="protein sequence ID" value="CAD7282464.1"/>
    <property type="molecule type" value="Genomic_DNA"/>
</dbReference>
<dbReference type="SMART" id="SM00248">
    <property type="entry name" value="ANK"/>
    <property type="match status" value="3"/>
</dbReference>
<dbReference type="InterPro" id="IPR002110">
    <property type="entry name" value="Ankyrin_rpt"/>
</dbReference>
<dbReference type="Gene3D" id="1.25.40.20">
    <property type="entry name" value="Ankyrin repeat-containing domain"/>
    <property type="match status" value="1"/>
</dbReference>
<evidence type="ECO:0000256" key="4">
    <source>
        <dbReference type="SAM" id="MobiDB-lite"/>
    </source>
</evidence>
<name>A0A7R9BVQ6_9CRUS</name>
<feature type="compositionally biased region" description="Polar residues" evidence="4">
    <location>
        <begin position="227"/>
        <end position="239"/>
    </location>
</feature>
<dbReference type="PRINTS" id="PR01415">
    <property type="entry name" value="ANKYRIN"/>
</dbReference>
<proteinExistence type="predicted"/>
<feature type="repeat" description="ANK" evidence="3">
    <location>
        <begin position="44"/>
        <end position="76"/>
    </location>
</feature>
<evidence type="ECO:0000256" key="2">
    <source>
        <dbReference type="ARBA" id="ARBA00023043"/>
    </source>
</evidence>
<gene>
    <name evidence="5" type="ORF">NMOB1V02_LOCUS10088</name>
</gene>
<dbReference type="AlphaFoldDB" id="A0A7R9BVQ6"/>
<accession>A0A7R9BVQ6</accession>
<keyword evidence="1" id="KW-0677">Repeat</keyword>
<protein>
    <recommendedName>
        <fullName evidence="7">Ankyrin repeat domain-containing protein</fullName>
    </recommendedName>
</protein>
<evidence type="ECO:0008006" key="7">
    <source>
        <dbReference type="Google" id="ProtNLM"/>
    </source>
</evidence>
<sequence length="239" mass="26646">MLSARSQFDSEALAEAARNGDLKKVEKILDGMGNFTLINRGNEYGQTPLHKAAISGKPDVVSVLVQSGASIDAKDAFGSTPLHVACQFNRPHVVHVLLELGANDTITDSFGATPLQRCKDLNNLECERALLRFPIIKEMSKRIDKVEADLESADLDMLFLSEQIKSDPALMDKALAKYKKIALDKHTKMQEKKRILREQQMALKRQQEERIKALSTNNLAFKADENPQPSKNSTKTNKE</sequence>
<organism evidence="5">
    <name type="scientific">Notodromas monacha</name>
    <dbReference type="NCBI Taxonomy" id="399045"/>
    <lineage>
        <taxon>Eukaryota</taxon>
        <taxon>Metazoa</taxon>
        <taxon>Ecdysozoa</taxon>
        <taxon>Arthropoda</taxon>
        <taxon>Crustacea</taxon>
        <taxon>Oligostraca</taxon>
        <taxon>Ostracoda</taxon>
        <taxon>Podocopa</taxon>
        <taxon>Podocopida</taxon>
        <taxon>Cypridocopina</taxon>
        <taxon>Cypridoidea</taxon>
        <taxon>Cyprididae</taxon>
        <taxon>Notodromas</taxon>
    </lineage>
</organism>
<dbReference type="Pfam" id="PF13637">
    <property type="entry name" value="Ank_4"/>
    <property type="match status" value="1"/>
</dbReference>
<dbReference type="PANTHER" id="PTHR24201:SF15">
    <property type="entry name" value="ANKYRIN REPEAT DOMAIN-CONTAINING PROTEIN 66"/>
    <property type="match status" value="1"/>
</dbReference>
<dbReference type="PROSITE" id="PS50297">
    <property type="entry name" value="ANK_REP_REGION"/>
    <property type="match status" value="2"/>
</dbReference>
<dbReference type="InterPro" id="IPR050776">
    <property type="entry name" value="Ank_Repeat/CDKN_Inhibitor"/>
</dbReference>
<dbReference type="Proteomes" id="UP000678499">
    <property type="component" value="Unassembled WGS sequence"/>
</dbReference>
<reference evidence="5" key="1">
    <citation type="submission" date="2020-11" db="EMBL/GenBank/DDBJ databases">
        <authorList>
            <person name="Tran Van P."/>
        </authorList>
    </citation>
    <scope>NUCLEOTIDE SEQUENCE</scope>
</reference>
<feature type="region of interest" description="Disordered" evidence="4">
    <location>
        <begin position="215"/>
        <end position="239"/>
    </location>
</feature>
<keyword evidence="6" id="KW-1185">Reference proteome</keyword>
<evidence type="ECO:0000313" key="5">
    <source>
        <dbReference type="EMBL" id="CAD7282464.1"/>
    </source>
</evidence>
<dbReference type="PANTHER" id="PTHR24201">
    <property type="entry name" value="ANK_REP_REGION DOMAIN-CONTAINING PROTEIN"/>
    <property type="match status" value="1"/>
</dbReference>
<evidence type="ECO:0000256" key="3">
    <source>
        <dbReference type="PROSITE-ProRule" id="PRU00023"/>
    </source>
</evidence>
<evidence type="ECO:0000313" key="6">
    <source>
        <dbReference type="Proteomes" id="UP000678499"/>
    </source>
</evidence>
<dbReference type="PROSITE" id="PS50088">
    <property type="entry name" value="ANK_REPEAT"/>
    <property type="match status" value="2"/>
</dbReference>
<dbReference type="EMBL" id="CAJPEX010003871">
    <property type="protein sequence ID" value="CAG0922616.1"/>
    <property type="molecule type" value="Genomic_DNA"/>
</dbReference>
<keyword evidence="2 3" id="KW-0040">ANK repeat</keyword>
<dbReference type="OrthoDB" id="194358at2759"/>
<dbReference type="SUPFAM" id="SSF48403">
    <property type="entry name" value="Ankyrin repeat"/>
    <property type="match status" value="1"/>
</dbReference>
<feature type="repeat" description="ANK" evidence="3">
    <location>
        <begin position="77"/>
        <end position="109"/>
    </location>
</feature>
<dbReference type="InterPro" id="IPR036770">
    <property type="entry name" value="Ankyrin_rpt-contain_sf"/>
</dbReference>